<protein>
    <submittedName>
        <fullName evidence="2">Uncharacterized protein</fullName>
    </submittedName>
</protein>
<keyword evidence="1" id="KW-1133">Transmembrane helix</keyword>
<evidence type="ECO:0000313" key="3">
    <source>
        <dbReference type="Proteomes" id="UP000009138"/>
    </source>
</evidence>
<dbReference type="Proteomes" id="UP000009138">
    <property type="component" value="Unassembled WGS sequence"/>
</dbReference>
<gene>
    <name evidence="2" type="ORF">RO3G_02387</name>
</gene>
<keyword evidence="3" id="KW-1185">Reference proteome</keyword>
<accession>I1BNA3</accession>
<sequence length="105" mass="11913">MSQIPTSKWSLFWKIPASPEGWSLWYHLFHRKLYSQPLLSRFDNGLTSSQFHTSLSLKTMYAQSSGLFSSFLLLTALTSGLSAAACCLLSGMPPLEIYYCRLSFY</sequence>
<dbReference type="EMBL" id="CH476733">
    <property type="protein sequence ID" value="EIE77683.1"/>
    <property type="molecule type" value="Genomic_DNA"/>
</dbReference>
<dbReference type="InParanoid" id="I1BNA3"/>
<dbReference type="AlphaFoldDB" id="I1BNA3"/>
<feature type="transmembrane region" description="Helical" evidence="1">
    <location>
        <begin position="67"/>
        <end position="89"/>
    </location>
</feature>
<name>I1BNA3_RHIO9</name>
<dbReference type="GeneID" id="93609359"/>
<evidence type="ECO:0000313" key="2">
    <source>
        <dbReference type="EMBL" id="EIE77683.1"/>
    </source>
</evidence>
<evidence type="ECO:0000256" key="1">
    <source>
        <dbReference type="SAM" id="Phobius"/>
    </source>
</evidence>
<dbReference type="VEuPathDB" id="FungiDB:RO3G_02387"/>
<proteinExistence type="predicted"/>
<keyword evidence="1" id="KW-0812">Transmembrane</keyword>
<keyword evidence="1" id="KW-0472">Membrane</keyword>
<dbReference type="RefSeq" id="XP_067513079.1">
    <property type="nucleotide sequence ID" value="XM_067656978.1"/>
</dbReference>
<organism evidence="2 3">
    <name type="scientific">Rhizopus delemar (strain RA 99-880 / ATCC MYA-4621 / FGSC 9543 / NRRL 43880)</name>
    <name type="common">Mucormycosis agent</name>
    <name type="synonym">Rhizopus arrhizus var. delemar</name>
    <dbReference type="NCBI Taxonomy" id="246409"/>
    <lineage>
        <taxon>Eukaryota</taxon>
        <taxon>Fungi</taxon>
        <taxon>Fungi incertae sedis</taxon>
        <taxon>Mucoromycota</taxon>
        <taxon>Mucoromycotina</taxon>
        <taxon>Mucoromycetes</taxon>
        <taxon>Mucorales</taxon>
        <taxon>Mucorineae</taxon>
        <taxon>Rhizopodaceae</taxon>
        <taxon>Rhizopus</taxon>
    </lineage>
</organism>
<reference evidence="2 3" key="1">
    <citation type="journal article" date="2009" name="PLoS Genet.">
        <title>Genomic analysis of the basal lineage fungus Rhizopus oryzae reveals a whole-genome duplication.</title>
        <authorList>
            <person name="Ma L.-J."/>
            <person name="Ibrahim A.S."/>
            <person name="Skory C."/>
            <person name="Grabherr M.G."/>
            <person name="Burger G."/>
            <person name="Butler M."/>
            <person name="Elias M."/>
            <person name="Idnurm A."/>
            <person name="Lang B.F."/>
            <person name="Sone T."/>
            <person name="Abe A."/>
            <person name="Calvo S.E."/>
            <person name="Corrochano L.M."/>
            <person name="Engels R."/>
            <person name="Fu J."/>
            <person name="Hansberg W."/>
            <person name="Kim J.-M."/>
            <person name="Kodira C.D."/>
            <person name="Koehrsen M.J."/>
            <person name="Liu B."/>
            <person name="Miranda-Saavedra D."/>
            <person name="O'Leary S."/>
            <person name="Ortiz-Castellanos L."/>
            <person name="Poulter R."/>
            <person name="Rodriguez-Romero J."/>
            <person name="Ruiz-Herrera J."/>
            <person name="Shen Y.-Q."/>
            <person name="Zeng Q."/>
            <person name="Galagan J."/>
            <person name="Birren B.W."/>
            <person name="Cuomo C.A."/>
            <person name="Wickes B.L."/>
        </authorList>
    </citation>
    <scope>NUCLEOTIDE SEQUENCE [LARGE SCALE GENOMIC DNA]</scope>
    <source>
        <strain evidence="3">RA 99-880 / ATCC MYA-4621 / FGSC 9543 / NRRL 43880</strain>
    </source>
</reference>